<dbReference type="AlphaFoldDB" id="A0A3N3E3S5"/>
<gene>
    <name evidence="1" type="ORF">EGH82_05170</name>
</gene>
<evidence type="ECO:0000313" key="1">
    <source>
        <dbReference type="EMBL" id="ROV61384.1"/>
    </source>
</evidence>
<dbReference type="Proteomes" id="UP000278792">
    <property type="component" value="Unassembled WGS sequence"/>
</dbReference>
<evidence type="ECO:0000313" key="2">
    <source>
        <dbReference type="Proteomes" id="UP000278792"/>
    </source>
</evidence>
<reference evidence="1 2" key="1">
    <citation type="submission" date="2018-11" db="EMBL/GenBank/DDBJ databases">
        <title>Vibrio ponticus strain CAIM 1751 pathogenic for the snapper Lutjanus guttatus.</title>
        <authorList>
            <person name="Soto-Rodriguez S."/>
            <person name="Lozano-Olvera R."/>
            <person name="Gomez-Gil B."/>
        </authorList>
    </citation>
    <scope>NUCLEOTIDE SEQUENCE [LARGE SCALE GENOMIC DNA]</scope>
    <source>
        <strain evidence="1 2">CAIM 1751</strain>
    </source>
</reference>
<evidence type="ECO:0008006" key="3">
    <source>
        <dbReference type="Google" id="ProtNLM"/>
    </source>
</evidence>
<dbReference type="RefSeq" id="WP_123781029.1">
    <property type="nucleotide sequence ID" value="NZ_RKIK01000009.1"/>
</dbReference>
<name>A0A3N3E3S5_9VIBR</name>
<dbReference type="PROSITE" id="PS51257">
    <property type="entry name" value="PROKAR_LIPOPROTEIN"/>
    <property type="match status" value="1"/>
</dbReference>
<proteinExistence type="predicted"/>
<accession>A0A3N3E3S5</accession>
<organism evidence="1 2">
    <name type="scientific">Vibrio ponticus</name>
    <dbReference type="NCBI Taxonomy" id="265668"/>
    <lineage>
        <taxon>Bacteria</taxon>
        <taxon>Pseudomonadati</taxon>
        <taxon>Pseudomonadota</taxon>
        <taxon>Gammaproteobacteria</taxon>
        <taxon>Vibrionales</taxon>
        <taxon>Vibrionaceae</taxon>
        <taxon>Vibrio</taxon>
    </lineage>
</organism>
<sequence>MKKLSLLAASVAVALTGCGGGDGSGSSSDNSSGNSGVTVTAFDGYFKNAVMFIDGEHQSGTAGVLDNTDTILGLTDTKGQVNIGNTPIPEHATIAVQTVTPNGTAQNNLIARDPVKFAGIYTVDMDLPGQAMEHEVVFRAPRESKVISPITDLVAIEMGKGASETDAITNVKTSLGVTALDPYADFVAQADSGDQDAAVLHKTAQILTATKAETSISDYKDKASNIAKDAKEVADNIASDPDLDVNDPSLVVSVDGTPESEGGSIEVPTYKTIVNYEVFENIQDVFDDLNLELGNLGSNDYLINALDISKLFINAKNDIVIDSNNLFIDTSSLNGSNIDLGLGNPDGDKSKLYLGVSPTSSIAKAGDFEIILELRESNTADSKLVASARFELEIEEGEAKAPEVTSVLEQMKDTISQWDLTEGEEVNTDAAIYTVSYAGLFSSDNDLTIYVETNLHSNQLELHQSSSSQLIELLGTPKDSSEDNDIDYKIWFIAEDKDTGLTQTVAIDVPEISEAELHPLEEKTWFFTGRKAIDNNEFDSVICNAVKFEEGFVYFSQGVECNGNNLTIEDGVSYTVSDDQVHIVGGDREGKEIFEITDLNMEAFVEQGEAITVTSTQNGLVERFAFFDNAIDVEKRLNIQSDANGDGRFVNYYYPVENEPWSLGTITVALKDDQDSPGELIDADISFDNPNLDITCDYINSHFREFVITGESIGKVESTECYDKTENGVAYAGIDFDINQSLVVDDVYSIIGYVNKTDSTAVEAVKLGIVWTGEGNND</sequence>
<protein>
    <recommendedName>
        <fullName evidence="3">Acid phosphatase</fullName>
    </recommendedName>
</protein>
<dbReference type="EMBL" id="RKIK01000009">
    <property type="protein sequence ID" value="ROV61384.1"/>
    <property type="molecule type" value="Genomic_DNA"/>
</dbReference>
<comment type="caution">
    <text evidence="1">The sequence shown here is derived from an EMBL/GenBank/DDBJ whole genome shotgun (WGS) entry which is preliminary data.</text>
</comment>